<dbReference type="InterPro" id="IPR005474">
    <property type="entry name" value="Transketolase_N"/>
</dbReference>
<dbReference type="AlphaFoldDB" id="A0A9D5JSE6"/>
<keyword evidence="3" id="KW-0786">Thiamine pyrophosphate</keyword>
<comment type="cofactor">
    <cofactor evidence="1">
        <name>thiamine diphosphate</name>
        <dbReference type="ChEBI" id="CHEBI:58937"/>
    </cofactor>
</comment>
<evidence type="ECO:0000256" key="3">
    <source>
        <dbReference type="ARBA" id="ARBA00023052"/>
    </source>
</evidence>
<dbReference type="Proteomes" id="UP000649604">
    <property type="component" value="Unassembled WGS sequence"/>
</dbReference>
<accession>A0A9D5JSE6</accession>
<organism evidence="5 6">
    <name type="scientific">candidate division KSB3 bacterium</name>
    <dbReference type="NCBI Taxonomy" id="2044937"/>
    <lineage>
        <taxon>Bacteria</taxon>
        <taxon>candidate division KSB3</taxon>
    </lineage>
</organism>
<evidence type="ECO:0000313" key="6">
    <source>
        <dbReference type="Proteomes" id="UP000649604"/>
    </source>
</evidence>
<dbReference type="InterPro" id="IPR029061">
    <property type="entry name" value="THDP-binding"/>
</dbReference>
<evidence type="ECO:0000256" key="2">
    <source>
        <dbReference type="ARBA" id="ARBA00007131"/>
    </source>
</evidence>
<sequence>MWQDDVRRVALRIRRRVFEHTMKNNGGYLSQACSSADFLATLYLKVLNLGPSIAPPIPRPFAGPPSADNPNSFTGAGYHGEKRSDLDRFIISPAQYALVIYAALIETGRMDPKGLEMFNQDGSSVEMIGAEHSPGMEVTTGSLGQGLSQAVGIALARKLKHDTGRVWVFMSDGELQEGQTWEAFEVMAFYDLHNMAIIFDMNAQQCDGEVESVMPLGSIADKLRAFGAHVLQVDGHDIDALAEAGSVVPEKGPLAILASTNPCCGMPYLEKRRPRLHYVRFKTEDEKHALEAAIRQQLYQENAL</sequence>
<gene>
    <name evidence="5" type="ORF">GF339_02350</name>
</gene>
<dbReference type="SUPFAM" id="SSF52518">
    <property type="entry name" value="Thiamin diphosphate-binding fold (THDP-binding)"/>
    <property type="match status" value="1"/>
</dbReference>
<feature type="domain" description="Transketolase N-terminal" evidence="4">
    <location>
        <begin position="84"/>
        <end position="244"/>
    </location>
</feature>
<dbReference type="Gene3D" id="3.40.50.970">
    <property type="match status" value="1"/>
</dbReference>
<comment type="similarity">
    <text evidence="2">Belongs to the transketolase family.</text>
</comment>
<evidence type="ECO:0000259" key="4">
    <source>
        <dbReference type="Pfam" id="PF00456"/>
    </source>
</evidence>
<evidence type="ECO:0000313" key="5">
    <source>
        <dbReference type="EMBL" id="MBD3323394.1"/>
    </source>
</evidence>
<dbReference type="Pfam" id="PF00456">
    <property type="entry name" value="Transketolase_N"/>
    <property type="match status" value="1"/>
</dbReference>
<protein>
    <submittedName>
        <fullName evidence="5">Transketolase</fullName>
    </submittedName>
</protein>
<proteinExistence type="inferred from homology"/>
<dbReference type="PANTHER" id="PTHR47514">
    <property type="entry name" value="TRANSKETOLASE N-TERMINAL SECTION-RELATED"/>
    <property type="match status" value="1"/>
</dbReference>
<dbReference type="PANTHER" id="PTHR47514:SF1">
    <property type="entry name" value="TRANSKETOLASE N-TERMINAL SECTION-RELATED"/>
    <property type="match status" value="1"/>
</dbReference>
<dbReference type="EMBL" id="WJJP01000068">
    <property type="protein sequence ID" value="MBD3323394.1"/>
    <property type="molecule type" value="Genomic_DNA"/>
</dbReference>
<comment type="caution">
    <text evidence="5">The sequence shown here is derived from an EMBL/GenBank/DDBJ whole genome shotgun (WGS) entry which is preliminary data.</text>
</comment>
<evidence type="ECO:0000256" key="1">
    <source>
        <dbReference type="ARBA" id="ARBA00001964"/>
    </source>
</evidence>
<name>A0A9D5JSE6_9BACT</name>
<reference evidence="5" key="1">
    <citation type="submission" date="2019-11" db="EMBL/GenBank/DDBJ databases">
        <title>Microbial mats filling the niche in hypersaline microbial mats.</title>
        <authorList>
            <person name="Wong H.L."/>
            <person name="Macleod F.I."/>
            <person name="White R.A. III"/>
            <person name="Burns B.P."/>
        </authorList>
    </citation>
    <scope>NUCLEOTIDE SEQUENCE</scope>
    <source>
        <strain evidence="5">Rbin_158</strain>
    </source>
</reference>